<evidence type="ECO:0000256" key="2">
    <source>
        <dbReference type="ARBA" id="ARBA00009347"/>
    </source>
</evidence>
<dbReference type="GO" id="GO:0003995">
    <property type="term" value="F:acyl-CoA dehydrogenase activity"/>
    <property type="evidence" value="ECO:0007669"/>
    <property type="project" value="TreeGrafter"/>
</dbReference>
<dbReference type="AlphaFoldDB" id="A0A917QNL7"/>
<dbReference type="SUPFAM" id="SSF47203">
    <property type="entry name" value="Acyl-CoA dehydrogenase C-terminal domain-like"/>
    <property type="match status" value="1"/>
</dbReference>
<evidence type="ECO:0000313" key="8">
    <source>
        <dbReference type="EMBL" id="GGK59794.1"/>
    </source>
</evidence>
<dbReference type="Gene3D" id="1.20.140.10">
    <property type="entry name" value="Butyryl-CoA Dehydrogenase, subunit A, domain 3"/>
    <property type="match status" value="1"/>
</dbReference>
<evidence type="ECO:0000313" key="9">
    <source>
        <dbReference type="Proteomes" id="UP000612956"/>
    </source>
</evidence>
<evidence type="ECO:0000256" key="4">
    <source>
        <dbReference type="ARBA" id="ARBA00022827"/>
    </source>
</evidence>
<evidence type="ECO:0000259" key="6">
    <source>
        <dbReference type="Pfam" id="PF00441"/>
    </source>
</evidence>
<dbReference type="Pfam" id="PF02771">
    <property type="entry name" value="Acyl-CoA_dh_N"/>
    <property type="match status" value="1"/>
</dbReference>
<keyword evidence="9" id="KW-1185">Reference proteome</keyword>
<protein>
    <submittedName>
        <fullName evidence="8">Acyl-CoA dehydrogenase</fullName>
    </submittedName>
</protein>
<organism evidence="8 9">
    <name type="scientific">Nocardia camponoti</name>
    <dbReference type="NCBI Taxonomy" id="1616106"/>
    <lineage>
        <taxon>Bacteria</taxon>
        <taxon>Bacillati</taxon>
        <taxon>Actinomycetota</taxon>
        <taxon>Actinomycetes</taxon>
        <taxon>Mycobacteriales</taxon>
        <taxon>Nocardiaceae</taxon>
        <taxon>Nocardia</taxon>
    </lineage>
</organism>
<keyword evidence="5" id="KW-0560">Oxidoreductase</keyword>
<sequence>MSADELDEFRDSLRALLTKHAGSAALRESMTTELGYDPKLWTMLCEQIGVAGLAVPEKWGGAGATLTEALLVVGELGRVLSGVPMLGSAVLATQALQLSGDDDACERLLPDLASGERTAALCWAGAKGWDETPIRVDNELLTGTAHYVLHGTQADVLLALTNDGLYEVDPEAPGVTRTPTPALDPTRQLATITFTDTPARRIATADLTGLRQRLREIAWTALAAEQVAAARYCLDQTVEYTSTRVQFGRPIGGFQALKHRMADMYVLVESADSAAQLATNSLASEADSSTEDAWVARKHCTAAFEAVAAEMIQLHGGIAITWEHDAHLYFKRAHATSHLFGQSPRPT</sequence>
<reference evidence="8" key="1">
    <citation type="journal article" date="2014" name="Int. J. Syst. Evol. Microbiol.">
        <title>Complete genome sequence of Corynebacterium casei LMG S-19264T (=DSM 44701T), isolated from a smear-ripened cheese.</title>
        <authorList>
            <consortium name="US DOE Joint Genome Institute (JGI-PGF)"/>
            <person name="Walter F."/>
            <person name="Albersmeier A."/>
            <person name="Kalinowski J."/>
            <person name="Ruckert C."/>
        </authorList>
    </citation>
    <scope>NUCLEOTIDE SEQUENCE</scope>
    <source>
        <strain evidence="8">CGMCC 4.7278</strain>
    </source>
</reference>
<evidence type="ECO:0000256" key="1">
    <source>
        <dbReference type="ARBA" id="ARBA00001974"/>
    </source>
</evidence>
<dbReference type="RefSeq" id="WP_188830061.1">
    <property type="nucleotide sequence ID" value="NZ_BMMW01000003.1"/>
</dbReference>
<name>A0A917QNL7_9NOCA</name>
<proteinExistence type="inferred from homology"/>
<dbReference type="InterPro" id="IPR009100">
    <property type="entry name" value="AcylCoA_DH/oxidase_NM_dom_sf"/>
</dbReference>
<comment type="cofactor">
    <cofactor evidence="1">
        <name>FAD</name>
        <dbReference type="ChEBI" id="CHEBI:57692"/>
    </cofactor>
</comment>
<feature type="domain" description="Acyl-CoA dehydrogenase/oxidase N-terminal" evidence="7">
    <location>
        <begin position="4"/>
        <end position="116"/>
    </location>
</feature>
<dbReference type="PANTHER" id="PTHR43884:SF20">
    <property type="entry name" value="ACYL-COA DEHYDROGENASE FADE28"/>
    <property type="match status" value="1"/>
</dbReference>
<evidence type="ECO:0000256" key="5">
    <source>
        <dbReference type="ARBA" id="ARBA00023002"/>
    </source>
</evidence>
<dbReference type="InterPro" id="IPR013786">
    <property type="entry name" value="AcylCoA_DH/ox_N"/>
</dbReference>
<dbReference type="Proteomes" id="UP000612956">
    <property type="component" value="Unassembled WGS sequence"/>
</dbReference>
<dbReference type="InterPro" id="IPR037069">
    <property type="entry name" value="AcylCoA_DH/ox_N_sf"/>
</dbReference>
<comment type="caution">
    <text evidence="8">The sequence shown here is derived from an EMBL/GenBank/DDBJ whole genome shotgun (WGS) entry which is preliminary data.</text>
</comment>
<dbReference type="PANTHER" id="PTHR43884">
    <property type="entry name" value="ACYL-COA DEHYDROGENASE"/>
    <property type="match status" value="1"/>
</dbReference>
<evidence type="ECO:0000256" key="3">
    <source>
        <dbReference type="ARBA" id="ARBA00022630"/>
    </source>
</evidence>
<keyword evidence="4" id="KW-0274">FAD</keyword>
<accession>A0A917QNL7</accession>
<keyword evidence="3" id="KW-0285">Flavoprotein</keyword>
<comment type="similarity">
    <text evidence="2">Belongs to the acyl-CoA dehydrogenase family.</text>
</comment>
<dbReference type="EMBL" id="BMMW01000003">
    <property type="protein sequence ID" value="GGK59794.1"/>
    <property type="molecule type" value="Genomic_DNA"/>
</dbReference>
<reference evidence="8" key="2">
    <citation type="submission" date="2020-09" db="EMBL/GenBank/DDBJ databases">
        <authorList>
            <person name="Sun Q."/>
            <person name="Zhou Y."/>
        </authorList>
    </citation>
    <scope>NUCLEOTIDE SEQUENCE</scope>
    <source>
        <strain evidence="8">CGMCC 4.7278</strain>
    </source>
</reference>
<dbReference type="Gene3D" id="1.10.540.10">
    <property type="entry name" value="Acyl-CoA dehydrogenase/oxidase, N-terminal domain"/>
    <property type="match status" value="1"/>
</dbReference>
<dbReference type="InterPro" id="IPR036250">
    <property type="entry name" value="AcylCo_DH-like_C"/>
</dbReference>
<dbReference type="GO" id="GO:0050660">
    <property type="term" value="F:flavin adenine dinucleotide binding"/>
    <property type="evidence" value="ECO:0007669"/>
    <property type="project" value="InterPro"/>
</dbReference>
<dbReference type="Pfam" id="PF00441">
    <property type="entry name" value="Acyl-CoA_dh_1"/>
    <property type="match status" value="1"/>
</dbReference>
<dbReference type="SUPFAM" id="SSF56645">
    <property type="entry name" value="Acyl-CoA dehydrogenase NM domain-like"/>
    <property type="match status" value="1"/>
</dbReference>
<evidence type="ECO:0000259" key="7">
    <source>
        <dbReference type="Pfam" id="PF02771"/>
    </source>
</evidence>
<feature type="domain" description="Acyl-CoA dehydrogenase/oxidase C-terminal" evidence="6">
    <location>
        <begin position="221"/>
        <end position="342"/>
    </location>
</feature>
<dbReference type="InterPro" id="IPR009075">
    <property type="entry name" value="AcylCo_DH/oxidase_C"/>
</dbReference>
<gene>
    <name evidence="8" type="ORF">GCM10011591_35060</name>
</gene>